<dbReference type="OrthoDB" id="10618376at2759"/>
<evidence type="ECO:0000313" key="2">
    <source>
        <dbReference type="Proteomes" id="UP000234275"/>
    </source>
</evidence>
<dbReference type="AlphaFoldDB" id="A0A2I2FY72"/>
<proteinExistence type="predicted"/>
<comment type="caution">
    <text evidence="1">The sequence shown here is derived from an EMBL/GenBank/DDBJ whole genome shotgun (WGS) entry which is preliminary data.</text>
</comment>
<gene>
    <name evidence="1" type="ORF">P170DRAFT_246953</name>
</gene>
<reference evidence="1 2" key="1">
    <citation type="submission" date="2016-12" db="EMBL/GenBank/DDBJ databases">
        <title>The genomes of Aspergillus section Nigri reveals drivers in fungal speciation.</title>
        <authorList>
            <consortium name="DOE Joint Genome Institute"/>
            <person name="Vesth T.C."/>
            <person name="Nybo J."/>
            <person name="Theobald S."/>
            <person name="Brandl J."/>
            <person name="Frisvad J.C."/>
            <person name="Nielsen K.F."/>
            <person name="Lyhne E.K."/>
            <person name="Kogle M.E."/>
            <person name="Kuo A."/>
            <person name="Riley R."/>
            <person name="Clum A."/>
            <person name="Nolan M."/>
            <person name="Lipzen A."/>
            <person name="Salamov A."/>
            <person name="Henrissat B."/>
            <person name="Wiebenga A."/>
            <person name="De Vries R.P."/>
            <person name="Grigoriev I.V."/>
            <person name="Mortensen U.H."/>
            <person name="Andersen M.R."/>
            <person name="Baker S.E."/>
        </authorList>
    </citation>
    <scope>NUCLEOTIDE SEQUENCE [LARGE SCALE GENOMIC DNA]</scope>
    <source>
        <strain evidence="1 2">IBT 23096</strain>
    </source>
</reference>
<dbReference type="VEuPathDB" id="FungiDB:P170DRAFT_246953"/>
<sequence length="168" mass="19061">MRVFSHLFLFFTPFDSPNKRWRIVPSFCDNALISRHPTTARQPGTATTHLPQRRSDATSMISNRIIAESQPAVGKDAFPTVAWSLSSSLSVISLTAVFPRIRTRSLVSLSWILNPAKEHGCWDSRKKQRDQPGVSISSSHEAWIARSSDVKALWEYEFLFPFLFPTLI</sequence>
<organism evidence="1 2">
    <name type="scientific">Aspergillus steynii IBT 23096</name>
    <dbReference type="NCBI Taxonomy" id="1392250"/>
    <lineage>
        <taxon>Eukaryota</taxon>
        <taxon>Fungi</taxon>
        <taxon>Dikarya</taxon>
        <taxon>Ascomycota</taxon>
        <taxon>Pezizomycotina</taxon>
        <taxon>Eurotiomycetes</taxon>
        <taxon>Eurotiomycetidae</taxon>
        <taxon>Eurotiales</taxon>
        <taxon>Aspergillaceae</taxon>
        <taxon>Aspergillus</taxon>
        <taxon>Aspergillus subgen. Circumdati</taxon>
    </lineage>
</organism>
<dbReference type="GeneID" id="36550695"/>
<evidence type="ECO:0000313" key="1">
    <source>
        <dbReference type="EMBL" id="PLB45584.1"/>
    </source>
</evidence>
<keyword evidence="2" id="KW-1185">Reference proteome</keyword>
<protein>
    <submittedName>
        <fullName evidence="1">Uncharacterized protein</fullName>
    </submittedName>
</protein>
<dbReference type="EMBL" id="MSFO01000007">
    <property type="protein sequence ID" value="PLB45584.1"/>
    <property type="molecule type" value="Genomic_DNA"/>
</dbReference>
<dbReference type="Proteomes" id="UP000234275">
    <property type="component" value="Unassembled WGS sequence"/>
</dbReference>
<dbReference type="RefSeq" id="XP_024700886.1">
    <property type="nucleotide sequence ID" value="XM_024842996.1"/>
</dbReference>
<accession>A0A2I2FY72</accession>
<name>A0A2I2FY72_9EURO</name>